<accession>A0A818Q0H0</accession>
<dbReference type="EMBL" id="CAJNYD010004787">
    <property type="protein sequence ID" value="CAF3630236.1"/>
    <property type="molecule type" value="Genomic_DNA"/>
</dbReference>
<evidence type="ECO:0000313" key="2">
    <source>
        <dbReference type="EMBL" id="CAF3630236.1"/>
    </source>
</evidence>
<reference evidence="2" key="1">
    <citation type="submission" date="2021-02" db="EMBL/GenBank/DDBJ databases">
        <authorList>
            <person name="Nowell W R."/>
        </authorList>
    </citation>
    <scope>NUCLEOTIDE SEQUENCE</scope>
</reference>
<comment type="caution">
    <text evidence="2">The sequence shown here is derived from an EMBL/GenBank/DDBJ whole genome shotgun (WGS) entry which is preliminary data.</text>
</comment>
<gene>
    <name evidence="2" type="ORF">LUA448_LOCUS31879</name>
</gene>
<proteinExistence type="predicted"/>
<feature type="signal peptide" evidence="1">
    <location>
        <begin position="1"/>
        <end position="15"/>
    </location>
</feature>
<feature type="chain" id="PRO_5032919587" evidence="1">
    <location>
        <begin position="16"/>
        <end position="91"/>
    </location>
</feature>
<keyword evidence="1" id="KW-0732">Signal</keyword>
<protein>
    <submittedName>
        <fullName evidence="2">Uncharacterized protein</fullName>
    </submittedName>
</protein>
<evidence type="ECO:0000313" key="3">
    <source>
        <dbReference type="Proteomes" id="UP000663833"/>
    </source>
</evidence>
<organism evidence="2 3">
    <name type="scientific">Rotaria socialis</name>
    <dbReference type="NCBI Taxonomy" id="392032"/>
    <lineage>
        <taxon>Eukaryota</taxon>
        <taxon>Metazoa</taxon>
        <taxon>Spiralia</taxon>
        <taxon>Gnathifera</taxon>
        <taxon>Rotifera</taxon>
        <taxon>Eurotatoria</taxon>
        <taxon>Bdelloidea</taxon>
        <taxon>Philodinida</taxon>
        <taxon>Philodinidae</taxon>
        <taxon>Rotaria</taxon>
    </lineage>
</organism>
<dbReference type="AlphaFoldDB" id="A0A818Q0H0"/>
<sequence length="91" mass="10709">MILWIVCLLIKSIESFHSLNPSDLSCKKRICHIVFSLIKYFHNHLGDYRLITDQSSYIITLDNTLSRLLTKLWSEQINDQPLIFQSLWVSV</sequence>
<evidence type="ECO:0000256" key="1">
    <source>
        <dbReference type="SAM" id="SignalP"/>
    </source>
</evidence>
<name>A0A818Q0H0_9BILA</name>
<dbReference type="Proteomes" id="UP000663833">
    <property type="component" value="Unassembled WGS sequence"/>
</dbReference>